<dbReference type="RefSeq" id="WP_200399925.1">
    <property type="nucleotide sequence ID" value="NZ_CP066831.1"/>
</dbReference>
<dbReference type="EMBL" id="CP066831">
    <property type="protein sequence ID" value="QQM45116.1"/>
    <property type="molecule type" value="Genomic_DNA"/>
</dbReference>
<proteinExistence type="predicted"/>
<reference evidence="1 2" key="1">
    <citation type="submission" date="2020-12" db="EMBL/GenBank/DDBJ databases">
        <title>A novel species.</title>
        <authorList>
            <person name="Li K."/>
        </authorList>
    </citation>
    <scope>NUCLEOTIDE SEQUENCE [LARGE SCALE GENOMIC DNA]</scope>
    <source>
        <strain evidence="1 2">ZYC-3</strain>
    </source>
</reference>
<dbReference type="AlphaFoldDB" id="A0A7T7L2F8"/>
<evidence type="ECO:0000313" key="2">
    <source>
        <dbReference type="Proteomes" id="UP000595636"/>
    </source>
</evidence>
<organism evidence="1 2">
    <name type="scientific">Streptomyces liliifuscus</name>
    <dbReference type="NCBI Taxonomy" id="2797636"/>
    <lineage>
        <taxon>Bacteria</taxon>
        <taxon>Bacillati</taxon>
        <taxon>Actinomycetota</taxon>
        <taxon>Actinomycetes</taxon>
        <taxon>Kitasatosporales</taxon>
        <taxon>Streptomycetaceae</taxon>
        <taxon>Streptomyces</taxon>
    </lineage>
</organism>
<evidence type="ECO:0000313" key="1">
    <source>
        <dbReference type="EMBL" id="QQM45116.1"/>
    </source>
</evidence>
<keyword evidence="2" id="KW-1185">Reference proteome</keyword>
<sequence length="293" mass="31269">MTSNEIATRDEQAVAVPAAAPANQPIESSLEKWAREASAISGIANAIAGTSLAGAYRGKRDEIVAVVLAGHELGLKPMTSLKSIDVINNQPALRAHAMRGIVLKQGHEVELVESTDTYCKMRGRRKGAERWQEVEWDTARATQMGLINKSEWKKQPKTMLIARATGEICRLVAADALHGMPYVAEELDGYVHGEVVQPKRAPLSVAALTGTSAPTPEEAPAGNRDVVDVDTDDEHAAAIQELRNFGEDEGVEDVDLLAYEALGAPVEHVSAQAIRDLVAKLRTAAANQTAGAA</sequence>
<accession>A0A7T7L2F8</accession>
<dbReference type="KEGG" id="slf:JEQ17_40775"/>
<dbReference type="Proteomes" id="UP000595636">
    <property type="component" value="Chromosome"/>
</dbReference>
<protein>
    <submittedName>
        <fullName evidence="1">Uncharacterized protein</fullName>
    </submittedName>
</protein>
<gene>
    <name evidence="1" type="ORF">JEQ17_40775</name>
</gene>
<name>A0A7T7L2F8_9ACTN</name>